<evidence type="ECO:0000256" key="3">
    <source>
        <dbReference type="ARBA" id="ARBA00022605"/>
    </source>
</evidence>
<gene>
    <name evidence="8" type="ORF">CALK_1496</name>
</gene>
<dbReference type="PATRIC" id="fig|1313304.3.peg.1428"/>
<dbReference type="EMBL" id="ASJR01000011">
    <property type="protein sequence ID" value="ERP31632.1"/>
    <property type="molecule type" value="Genomic_DNA"/>
</dbReference>
<dbReference type="GO" id="GO:0006526">
    <property type="term" value="P:L-arginine biosynthetic process"/>
    <property type="evidence" value="ECO:0007669"/>
    <property type="project" value="UniProtKB-ARBA"/>
</dbReference>
<evidence type="ECO:0000313" key="9">
    <source>
        <dbReference type="Proteomes" id="UP000017148"/>
    </source>
</evidence>
<dbReference type="InterPro" id="IPR005814">
    <property type="entry name" value="Aminotrans_3"/>
</dbReference>
<dbReference type="PANTHER" id="PTHR11986">
    <property type="entry name" value="AMINOTRANSFERASE CLASS III"/>
    <property type="match status" value="1"/>
</dbReference>
<dbReference type="PIRSF" id="PIRSF000521">
    <property type="entry name" value="Transaminase_4ab_Lys_Orn"/>
    <property type="match status" value="1"/>
</dbReference>
<dbReference type="Gene3D" id="3.40.640.10">
    <property type="entry name" value="Type I PLP-dependent aspartate aminotransferase-like (Major domain)"/>
    <property type="match status" value="1"/>
</dbReference>
<dbReference type="InterPro" id="IPR015424">
    <property type="entry name" value="PyrdxlP-dep_Trfase"/>
</dbReference>
<evidence type="ECO:0000256" key="5">
    <source>
        <dbReference type="ARBA" id="ARBA00022898"/>
    </source>
</evidence>
<sequence>MQYDSFFVNTYGRGAMPCIERGDGVFLYDTAGTEYLDFISGIAVNALGYNDTELVHAMTEQCQQLVHCSNLFSNPAQDTLARMLVENSFADRVFFCNSGTEANEAAIKFARKKAGMQEGSKTGILSFYDCFHGRTYGAMTATAQKKFHTGFHPIPGGYHYAPLNDIAATEQVLSTADFAAIIVEPVQGEGGLELASPEFLQFLRDYCDSTGTALVFDEIQCGLGRTGSLWAYESCGVTPDILTSAKPLGGGLPLGAVLLKDAWAAPISPGDHGTTFGGNPVACAGGAVVLSRLVAGELLLLVQQRSSYLQKGLEKFVRQKDGVLSYCGKGLLAGVRLNYDPTEVLLAARRRGLLVAKAGKNTLRLIPPLIVTEEHIDRALQILDDIL</sequence>
<dbReference type="Gene3D" id="3.90.1150.10">
    <property type="entry name" value="Aspartate Aminotransferase, domain 1"/>
    <property type="match status" value="1"/>
</dbReference>
<evidence type="ECO:0000256" key="1">
    <source>
        <dbReference type="ARBA" id="ARBA00001933"/>
    </source>
</evidence>
<evidence type="ECO:0000256" key="4">
    <source>
        <dbReference type="ARBA" id="ARBA00022679"/>
    </source>
</evidence>
<dbReference type="InterPro" id="IPR015422">
    <property type="entry name" value="PyrdxlP-dep_Trfase_small"/>
</dbReference>
<dbReference type="NCBIfam" id="TIGR00707">
    <property type="entry name" value="argD"/>
    <property type="match status" value="1"/>
</dbReference>
<evidence type="ECO:0000256" key="6">
    <source>
        <dbReference type="ARBA" id="ARBA00029440"/>
    </source>
</evidence>
<comment type="caution">
    <text evidence="8">The sequence shown here is derived from an EMBL/GenBank/DDBJ whole genome shotgun (WGS) entry which is preliminary data.</text>
</comment>
<dbReference type="InterPro" id="IPR050103">
    <property type="entry name" value="Class-III_PLP-dep_AT"/>
</dbReference>
<keyword evidence="4 8" id="KW-0808">Transferase</keyword>
<keyword evidence="3" id="KW-0028">Amino-acid biosynthesis</keyword>
<dbReference type="Pfam" id="PF00202">
    <property type="entry name" value="Aminotran_3"/>
    <property type="match status" value="1"/>
</dbReference>
<dbReference type="InterPro" id="IPR049704">
    <property type="entry name" value="Aminotrans_3_PPA_site"/>
</dbReference>
<dbReference type="OrthoDB" id="9807885at2"/>
<comment type="pathway">
    <text evidence="6">Amino-acid biosynthesis.</text>
</comment>
<organism evidence="8 9">
    <name type="scientific">Chitinivibrio alkaliphilus ACht1</name>
    <dbReference type="NCBI Taxonomy" id="1313304"/>
    <lineage>
        <taxon>Bacteria</taxon>
        <taxon>Pseudomonadati</taxon>
        <taxon>Fibrobacterota</taxon>
        <taxon>Chitinivibrionia</taxon>
        <taxon>Chitinivibrionales</taxon>
        <taxon>Chitinivibrionaceae</taxon>
        <taxon>Chitinivibrio</taxon>
    </lineage>
</organism>
<dbReference type="STRING" id="1313304.CALK_1496"/>
<keyword evidence="2 8" id="KW-0032">Aminotransferase</keyword>
<dbReference type="InterPro" id="IPR015421">
    <property type="entry name" value="PyrdxlP-dep_Trfase_major"/>
</dbReference>
<dbReference type="AlphaFoldDB" id="U7D959"/>
<keyword evidence="5 7" id="KW-0663">Pyridoxal phosphate</keyword>
<proteinExistence type="inferred from homology"/>
<comment type="similarity">
    <text evidence="7">Belongs to the class-III pyridoxal-phosphate-dependent aminotransferase family.</text>
</comment>
<evidence type="ECO:0000313" key="8">
    <source>
        <dbReference type="EMBL" id="ERP31632.1"/>
    </source>
</evidence>
<reference evidence="8 9" key="1">
    <citation type="journal article" date="2013" name="Environ. Microbiol.">
        <title>Genome analysis of Chitinivibrio alkaliphilus gen. nov., sp. nov., a novel extremely haloalkaliphilic anaerobic chitinolytic bacterium from the candidate phylum Termite Group 3.</title>
        <authorList>
            <person name="Sorokin D.Y."/>
            <person name="Gumerov V.M."/>
            <person name="Rakitin A.L."/>
            <person name="Beletsky A.V."/>
            <person name="Damste J.S."/>
            <person name="Muyzer G."/>
            <person name="Mardanov A.V."/>
            <person name="Ravin N.V."/>
        </authorList>
    </citation>
    <scope>NUCLEOTIDE SEQUENCE [LARGE SCALE GENOMIC DNA]</scope>
    <source>
        <strain evidence="8 9">ACht1</strain>
    </source>
</reference>
<dbReference type="FunFam" id="3.40.640.10:FF:000004">
    <property type="entry name" value="Acetylornithine aminotransferase"/>
    <property type="match status" value="1"/>
</dbReference>
<evidence type="ECO:0000256" key="2">
    <source>
        <dbReference type="ARBA" id="ARBA00022576"/>
    </source>
</evidence>
<comment type="cofactor">
    <cofactor evidence="1">
        <name>pyridoxal 5'-phosphate</name>
        <dbReference type="ChEBI" id="CHEBI:597326"/>
    </cofactor>
</comment>
<dbReference type="SUPFAM" id="SSF53383">
    <property type="entry name" value="PLP-dependent transferases"/>
    <property type="match status" value="1"/>
</dbReference>
<dbReference type="PROSITE" id="PS00600">
    <property type="entry name" value="AA_TRANSFER_CLASS_3"/>
    <property type="match status" value="1"/>
</dbReference>
<dbReference type="NCBIfam" id="NF002325">
    <property type="entry name" value="PRK01278.1"/>
    <property type="match status" value="1"/>
</dbReference>
<dbReference type="InterPro" id="IPR004636">
    <property type="entry name" value="AcOrn/SuccOrn_fam"/>
</dbReference>
<accession>U7D959</accession>
<evidence type="ECO:0000256" key="7">
    <source>
        <dbReference type="RuleBase" id="RU003560"/>
    </source>
</evidence>
<dbReference type="eggNOG" id="COG4992">
    <property type="taxonomic scope" value="Bacteria"/>
</dbReference>
<dbReference type="GO" id="GO:0030170">
    <property type="term" value="F:pyridoxal phosphate binding"/>
    <property type="evidence" value="ECO:0007669"/>
    <property type="project" value="InterPro"/>
</dbReference>
<dbReference type="GO" id="GO:0008483">
    <property type="term" value="F:transaminase activity"/>
    <property type="evidence" value="ECO:0007669"/>
    <property type="project" value="UniProtKB-KW"/>
</dbReference>
<protein>
    <submittedName>
        <fullName evidence="8">Acetyl ornithine aminotransferase</fullName>
    </submittedName>
</protein>
<dbReference type="GO" id="GO:0042802">
    <property type="term" value="F:identical protein binding"/>
    <property type="evidence" value="ECO:0007669"/>
    <property type="project" value="TreeGrafter"/>
</dbReference>
<dbReference type="CDD" id="cd00610">
    <property type="entry name" value="OAT_like"/>
    <property type="match status" value="1"/>
</dbReference>
<name>U7D959_9BACT</name>
<dbReference type="PANTHER" id="PTHR11986:SF79">
    <property type="entry name" value="ACETYLORNITHINE AMINOTRANSFERASE, MITOCHONDRIAL"/>
    <property type="match status" value="1"/>
</dbReference>
<keyword evidence="9" id="KW-1185">Reference proteome</keyword>
<dbReference type="Proteomes" id="UP000017148">
    <property type="component" value="Unassembled WGS sequence"/>
</dbReference>
<dbReference type="RefSeq" id="WP_022636951.1">
    <property type="nucleotide sequence ID" value="NZ_ASJR01000011.1"/>
</dbReference>